<name>T1AID8_9ZZZZ</name>
<gene>
    <name evidence="3" type="ORF">B1B_14817</name>
</gene>
<dbReference type="Gene3D" id="1.10.443.10">
    <property type="entry name" value="Intergrase catalytic core"/>
    <property type="match status" value="1"/>
</dbReference>
<dbReference type="GO" id="GO:0015074">
    <property type="term" value="P:DNA integration"/>
    <property type="evidence" value="ECO:0007669"/>
    <property type="project" value="InterPro"/>
</dbReference>
<organism evidence="3">
    <name type="scientific">mine drainage metagenome</name>
    <dbReference type="NCBI Taxonomy" id="410659"/>
    <lineage>
        <taxon>unclassified sequences</taxon>
        <taxon>metagenomes</taxon>
        <taxon>ecological metagenomes</taxon>
    </lineage>
</organism>
<evidence type="ECO:0000313" key="3">
    <source>
        <dbReference type="EMBL" id="EQD40729.1"/>
    </source>
</evidence>
<dbReference type="CDD" id="cd00397">
    <property type="entry name" value="DNA_BRE_C"/>
    <property type="match status" value="1"/>
</dbReference>
<evidence type="ECO:0000256" key="1">
    <source>
        <dbReference type="ARBA" id="ARBA00023172"/>
    </source>
</evidence>
<dbReference type="GO" id="GO:0003677">
    <property type="term" value="F:DNA binding"/>
    <property type="evidence" value="ECO:0007669"/>
    <property type="project" value="InterPro"/>
</dbReference>
<reference evidence="3" key="2">
    <citation type="journal article" date="2014" name="ISME J.">
        <title>Microbial stratification in low pH oxic and suboxic macroscopic growths along an acid mine drainage.</title>
        <authorList>
            <person name="Mendez-Garcia C."/>
            <person name="Mesa V."/>
            <person name="Sprenger R.R."/>
            <person name="Richter M."/>
            <person name="Diez M.S."/>
            <person name="Solano J."/>
            <person name="Bargiela R."/>
            <person name="Golyshina O.V."/>
            <person name="Manteca A."/>
            <person name="Ramos J.L."/>
            <person name="Gallego J.R."/>
            <person name="Llorente I."/>
            <person name="Martins Dos Santos V.A."/>
            <person name="Jensen O.N."/>
            <person name="Pelaez A.I."/>
            <person name="Sanchez J."/>
            <person name="Ferrer M."/>
        </authorList>
    </citation>
    <scope>NUCLEOTIDE SEQUENCE</scope>
</reference>
<feature type="domain" description="Tyr recombinase" evidence="2">
    <location>
        <begin position="1"/>
        <end position="164"/>
    </location>
</feature>
<dbReference type="Pfam" id="PF00589">
    <property type="entry name" value="Phage_integrase"/>
    <property type="match status" value="1"/>
</dbReference>
<accession>T1AID8</accession>
<proteinExistence type="predicted"/>
<feature type="non-terminal residue" evidence="3">
    <location>
        <position position="164"/>
    </location>
</feature>
<keyword evidence="1" id="KW-0233">DNA recombination</keyword>
<dbReference type="AlphaFoldDB" id="T1AID8"/>
<dbReference type="SUPFAM" id="SSF56349">
    <property type="entry name" value="DNA breaking-rejoining enzymes"/>
    <property type="match status" value="1"/>
</dbReference>
<dbReference type="InterPro" id="IPR011010">
    <property type="entry name" value="DNA_brk_join_enz"/>
</dbReference>
<dbReference type="InterPro" id="IPR002104">
    <property type="entry name" value="Integrase_catalytic"/>
</dbReference>
<comment type="caution">
    <text evidence="3">The sequence shown here is derived from an EMBL/GenBank/DDBJ whole genome shotgun (WGS) entry which is preliminary data.</text>
</comment>
<dbReference type="EMBL" id="AUZY01009841">
    <property type="protein sequence ID" value="EQD40729.1"/>
    <property type="molecule type" value="Genomic_DNA"/>
</dbReference>
<feature type="non-terminal residue" evidence="3">
    <location>
        <position position="1"/>
    </location>
</feature>
<evidence type="ECO:0000259" key="2">
    <source>
        <dbReference type="PROSITE" id="PS51898"/>
    </source>
</evidence>
<reference evidence="3" key="1">
    <citation type="submission" date="2013-08" db="EMBL/GenBank/DDBJ databases">
        <authorList>
            <person name="Mendez C."/>
            <person name="Richter M."/>
            <person name="Ferrer M."/>
            <person name="Sanchez J."/>
        </authorList>
    </citation>
    <scope>NUCLEOTIDE SEQUENCE</scope>
</reference>
<dbReference type="PROSITE" id="PS51898">
    <property type="entry name" value="TYR_RECOMBINASE"/>
    <property type="match status" value="1"/>
</dbReference>
<sequence>DFRFIDLLERQLPTAQDRLVFELLLGTGGRRSEVAGMRIGDVDLAAKRVWIRQPVVEVEGRLVRNSVPKGGRVRAVIIGPQLAELLKVHLAGRGDAGEDEALFIGPKGGGFRWNNYVERTFRPAVVAASKRWATTERNRLVKSGMDRSAATDQARAEAERLCGL</sequence>
<protein>
    <submittedName>
        <fullName evidence="3">Prophage integrase</fullName>
    </submittedName>
</protein>
<dbReference type="InterPro" id="IPR013762">
    <property type="entry name" value="Integrase-like_cat_sf"/>
</dbReference>
<dbReference type="GO" id="GO:0006310">
    <property type="term" value="P:DNA recombination"/>
    <property type="evidence" value="ECO:0007669"/>
    <property type="project" value="UniProtKB-KW"/>
</dbReference>